<evidence type="ECO:0000256" key="1">
    <source>
        <dbReference type="SAM" id="Phobius"/>
    </source>
</evidence>
<accession>A0A2X2DW77</accession>
<protein>
    <submittedName>
        <fullName evidence="2">Uncharacterized protein</fullName>
    </submittedName>
</protein>
<organism evidence="2 3">
    <name type="scientific">Pseudomonas luteola</name>
    <dbReference type="NCBI Taxonomy" id="47886"/>
    <lineage>
        <taxon>Bacteria</taxon>
        <taxon>Pseudomonadati</taxon>
        <taxon>Pseudomonadota</taxon>
        <taxon>Gammaproteobacteria</taxon>
        <taxon>Pseudomonadales</taxon>
        <taxon>Pseudomonadaceae</taxon>
        <taxon>Pseudomonas</taxon>
    </lineage>
</organism>
<dbReference type="EMBL" id="UAUF01000015">
    <property type="protein sequence ID" value="SPZ16335.1"/>
    <property type="molecule type" value="Genomic_DNA"/>
</dbReference>
<evidence type="ECO:0000313" key="3">
    <source>
        <dbReference type="Proteomes" id="UP000250443"/>
    </source>
</evidence>
<proteinExistence type="predicted"/>
<name>A0A2X2DW77_PSELU</name>
<evidence type="ECO:0000313" key="2">
    <source>
        <dbReference type="EMBL" id="SPZ16335.1"/>
    </source>
</evidence>
<reference evidence="2 3" key="1">
    <citation type="submission" date="2018-06" db="EMBL/GenBank/DDBJ databases">
        <authorList>
            <consortium name="Pathogen Informatics"/>
            <person name="Doyle S."/>
        </authorList>
    </citation>
    <scope>NUCLEOTIDE SEQUENCE [LARGE SCALE GENOMIC DNA]</scope>
    <source>
        <strain evidence="2 3">NCTC11842</strain>
    </source>
</reference>
<dbReference type="AlphaFoldDB" id="A0A2X2DW77"/>
<keyword evidence="1" id="KW-0812">Transmembrane</keyword>
<dbReference type="Proteomes" id="UP000250443">
    <property type="component" value="Unassembled WGS sequence"/>
</dbReference>
<keyword evidence="1" id="KW-0472">Membrane</keyword>
<keyword evidence="1" id="KW-1133">Transmembrane helix</keyword>
<sequence>MSRAGRWGHYLIGRLAGANRYRKRSTDSAISGSLRKSESGQCRHFGAVYAQSARLKAGQRLYRILRGTPFHSPGIAPDATLRCSAVQFSRAAPLFKVCLIKGRMKHPLCTRLIVTLSGLFSALGVGPVVVVQIQKIE</sequence>
<feature type="transmembrane region" description="Helical" evidence="1">
    <location>
        <begin position="112"/>
        <end position="133"/>
    </location>
</feature>
<gene>
    <name evidence="2" type="ORF">NCTC11842_05366</name>
</gene>